<reference evidence="4" key="1">
    <citation type="submission" date="2022-11" db="UniProtKB">
        <authorList>
            <consortium name="WormBaseParasite"/>
        </authorList>
    </citation>
    <scope>IDENTIFICATION</scope>
</reference>
<feature type="chain" id="PRO_5037847817" evidence="2">
    <location>
        <begin position="19"/>
        <end position="690"/>
    </location>
</feature>
<feature type="compositionally biased region" description="Basic and acidic residues" evidence="1">
    <location>
        <begin position="220"/>
        <end position="233"/>
    </location>
</feature>
<evidence type="ECO:0000313" key="4">
    <source>
        <dbReference type="WBParaSite" id="PSAMB.scaffold493size49522.g6357.t1"/>
    </source>
</evidence>
<name>A0A914WQT5_9BILA</name>
<keyword evidence="2" id="KW-0732">Signal</keyword>
<proteinExistence type="predicted"/>
<feature type="compositionally biased region" description="Low complexity" evidence="1">
    <location>
        <begin position="470"/>
        <end position="484"/>
    </location>
</feature>
<feature type="compositionally biased region" description="Basic and acidic residues" evidence="1">
    <location>
        <begin position="243"/>
        <end position="262"/>
    </location>
</feature>
<feature type="compositionally biased region" description="Acidic residues" evidence="1">
    <location>
        <begin position="144"/>
        <end position="157"/>
    </location>
</feature>
<feature type="compositionally biased region" description="Basic and acidic residues" evidence="1">
    <location>
        <begin position="426"/>
        <end position="447"/>
    </location>
</feature>
<feature type="compositionally biased region" description="Acidic residues" evidence="1">
    <location>
        <begin position="559"/>
        <end position="573"/>
    </location>
</feature>
<dbReference type="WBParaSite" id="PSAMB.scaffold493size49522.g6357.t1">
    <property type="protein sequence ID" value="PSAMB.scaffold493size49522.g6357.t1"/>
    <property type="gene ID" value="PSAMB.scaffold493size49522.g6357"/>
</dbReference>
<keyword evidence="3" id="KW-1185">Reference proteome</keyword>
<feature type="signal peptide" evidence="2">
    <location>
        <begin position="1"/>
        <end position="18"/>
    </location>
</feature>
<feature type="compositionally biased region" description="Polar residues" evidence="1">
    <location>
        <begin position="131"/>
        <end position="143"/>
    </location>
</feature>
<evidence type="ECO:0000313" key="3">
    <source>
        <dbReference type="Proteomes" id="UP000887566"/>
    </source>
</evidence>
<evidence type="ECO:0000256" key="1">
    <source>
        <dbReference type="SAM" id="MobiDB-lite"/>
    </source>
</evidence>
<feature type="compositionally biased region" description="Basic and acidic residues" evidence="1">
    <location>
        <begin position="322"/>
        <end position="340"/>
    </location>
</feature>
<dbReference type="AlphaFoldDB" id="A0A914WQT5"/>
<feature type="compositionally biased region" description="Basic and acidic residues" evidence="1">
    <location>
        <begin position="545"/>
        <end position="558"/>
    </location>
</feature>
<feature type="compositionally biased region" description="Basic and acidic residues" evidence="1">
    <location>
        <begin position="364"/>
        <end position="378"/>
    </location>
</feature>
<feature type="region of interest" description="Disordered" evidence="1">
    <location>
        <begin position="130"/>
        <end position="682"/>
    </location>
</feature>
<sequence length="690" mass="75864">MKGIICLLLCSLAAFSFALPMRDGSKDAPETTNSSDAVALPTAISFKELADPTKLVIEDGKTDQPLLYRGRRDSEVPTPSEELANTTPLVIKGDMDSDSEPPTPSEELANTTPLVIMDGDPDQMERRLKRNAQQLPPTVALQQDSEETEIEEVEETTAEPVDPETAQHHPAPQRPSRAANDVIPELGIPVMKSFEQKESETVSTSSSEEEQVENLGMPVSKERVTDEPPKTEDESGLSRARRYASDKSSSEEETATAKREEVEMPEAPSTAPLITDRLQVESEAPVLTKEEPEPTEAAEGASKDEQKTTEITSTVSQVMDRAAAEVRELTTETSKSDERVRRRRANQEPQGERQVSSESSSSSSEEKESSPTETPRPDVRRRRANQELQGERQVSSESSSSSDEKEPSPIEKRRKRSEDDEEVDRMDEIEKALAGKKVSSEEKESAARRKRSNESDDGEQESVHHKKPGVAGVEEAGLAATLEEQTAHIVSEEGSEMTATSEKTPVEEETKNERRRRRYAENEDAADATDVDKKEEGAETAGSELDTRTRGVGDRTEREDSEEESVVTEEDNSNEGNATEVRMKRRRSTDEEAEESYGEAGPAGGMSSGSIKSDGEQQTEDETGPAGGMSAGSIKPDDEQQTDEEAQSRRFRKRSATPDQQGNHDDTFHGTPDTTGTDFHEADCKGRLFC</sequence>
<organism evidence="3 4">
    <name type="scientific">Plectus sambesii</name>
    <dbReference type="NCBI Taxonomy" id="2011161"/>
    <lineage>
        <taxon>Eukaryota</taxon>
        <taxon>Metazoa</taxon>
        <taxon>Ecdysozoa</taxon>
        <taxon>Nematoda</taxon>
        <taxon>Chromadorea</taxon>
        <taxon>Plectida</taxon>
        <taxon>Plectina</taxon>
        <taxon>Plectoidea</taxon>
        <taxon>Plectidae</taxon>
        <taxon>Plectus</taxon>
    </lineage>
</organism>
<feature type="compositionally biased region" description="Basic and acidic residues" evidence="1">
    <location>
        <begin position="402"/>
        <end position="411"/>
    </location>
</feature>
<dbReference type="Proteomes" id="UP000887566">
    <property type="component" value="Unplaced"/>
</dbReference>
<protein>
    <submittedName>
        <fullName evidence="4">Uncharacterized protein</fullName>
    </submittedName>
</protein>
<accession>A0A914WQT5</accession>
<evidence type="ECO:0000256" key="2">
    <source>
        <dbReference type="SAM" id="SignalP"/>
    </source>
</evidence>